<dbReference type="PANTHER" id="PTHR38011:SF11">
    <property type="entry name" value="2,5-DIAMINO-6-RIBOSYLAMINO-4(3H)-PYRIMIDINONE 5'-PHOSPHATE REDUCTASE"/>
    <property type="match status" value="1"/>
</dbReference>
<evidence type="ECO:0000313" key="3">
    <source>
        <dbReference type="Proteomes" id="UP001501285"/>
    </source>
</evidence>
<dbReference type="InterPro" id="IPR024072">
    <property type="entry name" value="DHFR-like_dom_sf"/>
</dbReference>
<organism evidence="2 3">
    <name type="scientific">Terrabacter terrae</name>
    <dbReference type="NCBI Taxonomy" id="318434"/>
    <lineage>
        <taxon>Bacteria</taxon>
        <taxon>Bacillati</taxon>
        <taxon>Actinomycetota</taxon>
        <taxon>Actinomycetes</taxon>
        <taxon>Micrococcales</taxon>
        <taxon>Intrasporangiaceae</taxon>
        <taxon>Terrabacter</taxon>
    </lineage>
</organism>
<reference evidence="3" key="1">
    <citation type="journal article" date="2019" name="Int. J. Syst. Evol. Microbiol.">
        <title>The Global Catalogue of Microorganisms (GCM) 10K type strain sequencing project: providing services to taxonomists for standard genome sequencing and annotation.</title>
        <authorList>
            <consortium name="The Broad Institute Genomics Platform"/>
            <consortium name="The Broad Institute Genome Sequencing Center for Infectious Disease"/>
            <person name="Wu L."/>
            <person name="Ma J."/>
        </authorList>
    </citation>
    <scope>NUCLEOTIDE SEQUENCE [LARGE SCALE GENOMIC DNA]</scope>
    <source>
        <strain evidence="3">JCM 14283</strain>
    </source>
</reference>
<dbReference type="InterPro" id="IPR050765">
    <property type="entry name" value="Riboflavin_Biosynth_HTPR"/>
</dbReference>
<feature type="domain" description="Bacterial bifunctional deaminase-reductase C-terminal" evidence="1">
    <location>
        <begin position="4"/>
        <end position="177"/>
    </location>
</feature>
<proteinExistence type="predicted"/>
<dbReference type="InterPro" id="IPR002734">
    <property type="entry name" value="RibDG_C"/>
</dbReference>
<dbReference type="Proteomes" id="UP001501285">
    <property type="component" value="Unassembled WGS sequence"/>
</dbReference>
<evidence type="ECO:0000313" key="2">
    <source>
        <dbReference type="EMBL" id="GAA2030124.1"/>
    </source>
</evidence>
<dbReference type="RefSeq" id="WP_343990749.1">
    <property type="nucleotide sequence ID" value="NZ_BAAANB010000020.1"/>
</dbReference>
<dbReference type="Pfam" id="PF01872">
    <property type="entry name" value="RibD_C"/>
    <property type="match status" value="1"/>
</dbReference>
<sequence>MGRLVYTTICSLDGYVNDADGRFDWAAPDSEVHAFVNDLEREIGTYLCGRRLYETMVFWETAPTDGRADDPDDVVTQDYARIWQAAEKVVYSRTLETVTSARTRLERGFDPEAAARLAASSDRDVSIGGPTLAAEALRAGIVDEVRLLTVPAVVGGGTRVLPDGIRLDLGLLDARRFAGGTTYARYAVSSSSRSSG</sequence>
<comment type="caution">
    <text evidence="2">The sequence shown here is derived from an EMBL/GenBank/DDBJ whole genome shotgun (WGS) entry which is preliminary data.</text>
</comment>
<protein>
    <submittedName>
        <fullName evidence="2">Dihydrofolate reductase family protein</fullName>
    </submittedName>
</protein>
<gene>
    <name evidence="2" type="ORF">GCM10009740_19740</name>
</gene>
<dbReference type="EMBL" id="BAAANB010000020">
    <property type="protein sequence ID" value="GAA2030124.1"/>
    <property type="molecule type" value="Genomic_DNA"/>
</dbReference>
<name>A0ABP5FQX6_9MICO</name>
<dbReference type="SUPFAM" id="SSF53597">
    <property type="entry name" value="Dihydrofolate reductase-like"/>
    <property type="match status" value="1"/>
</dbReference>
<dbReference type="Gene3D" id="3.40.430.10">
    <property type="entry name" value="Dihydrofolate Reductase, subunit A"/>
    <property type="match status" value="1"/>
</dbReference>
<keyword evidence="3" id="KW-1185">Reference proteome</keyword>
<accession>A0ABP5FQX6</accession>
<evidence type="ECO:0000259" key="1">
    <source>
        <dbReference type="Pfam" id="PF01872"/>
    </source>
</evidence>
<dbReference type="PANTHER" id="PTHR38011">
    <property type="entry name" value="DIHYDROFOLATE REDUCTASE FAMILY PROTEIN (AFU_ORTHOLOGUE AFUA_8G06820)"/>
    <property type="match status" value="1"/>
</dbReference>